<dbReference type="Pfam" id="PF18986">
    <property type="entry name" value="DUF5719"/>
    <property type="match status" value="1"/>
</dbReference>
<organism evidence="1">
    <name type="scientific">freshwater metagenome</name>
    <dbReference type="NCBI Taxonomy" id="449393"/>
    <lineage>
        <taxon>unclassified sequences</taxon>
        <taxon>metagenomes</taxon>
        <taxon>ecological metagenomes</taxon>
    </lineage>
</organism>
<gene>
    <name evidence="1" type="ORF">UFOPK1572_00718</name>
</gene>
<dbReference type="InterPro" id="IPR043777">
    <property type="entry name" value="DUF5719"/>
</dbReference>
<dbReference type="AlphaFoldDB" id="A0A6J6D6G6"/>
<proteinExistence type="predicted"/>
<accession>A0A6J6D6G6</accession>
<evidence type="ECO:0000313" key="1">
    <source>
        <dbReference type="EMBL" id="CAB4559397.1"/>
    </source>
</evidence>
<name>A0A6J6D6G6_9ZZZZ</name>
<sequence>MNLLRRLIGIGVVGVMCGAVVVIDRQSDTANIGATSALVPYAGFPQAVSGTRISTSWFCPGAAAGDGITGASVVIANPSDVEIVASLRLLSDASSPIENITVEPRSQKKIDVLRGKTVGVVAPVVEIIGSAGSVEHELLYAAGDVTAQCVSQTSSSWYFADGFTVEGTSQRLVLINPFPESAVVNVSYTTRDGKRTPGALQGLIVPPGSVKSVSLADAGAANESRIAIEAIATTGQIVASRTQHYLGGGRLGYSTSVGVPEALGEWWFVSGRTGELVTEELVVFNPTDIDAQVNVAFFGEGITNGIAIDEVGGPALPSQVVEIPAGEVVGINTDNIADLPKGDHAMVVSTLNDARVVVEHVLSQKTATSTFTAVTNGIPTGLLTSKWRVPAGLAKGARNALSVLNVTAVDGTYTVFTIGPGGQVGLPGLIDVPLPAASLTFLDVPEGASDGEVVIEATVDIAVQRRTRRGNGLVGFGIVSALPVRLR</sequence>
<dbReference type="EMBL" id="CAEZTC010000074">
    <property type="protein sequence ID" value="CAB4559397.1"/>
    <property type="molecule type" value="Genomic_DNA"/>
</dbReference>
<reference evidence="1" key="1">
    <citation type="submission" date="2020-05" db="EMBL/GenBank/DDBJ databases">
        <authorList>
            <person name="Chiriac C."/>
            <person name="Salcher M."/>
            <person name="Ghai R."/>
            <person name="Kavagutti S V."/>
        </authorList>
    </citation>
    <scope>NUCLEOTIDE SEQUENCE</scope>
</reference>
<protein>
    <submittedName>
        <fullName evidence="1">Unannotated protein</fullName>
    </submittedName>
</protein>